<proteinExistence type="predicted"/>
<accession>X0XIU3</accession>
<evidence type="ECO:0000313" key="1">
    <source>
        <dbReference type="EMBL" id="GAG24891.1"/>
    </source>
</evidence>
<protein>
    <submittedName>
        <fullName evidence="1">Uncharacterized protein</fullName>
    </submittedName>
</protein>
<reference evidence="1" key="1">
    <citation type="journal article" date="2014" name="Front. Microbiol.">
        <title>High frequency of phylogenetically diverse reductive dehalogenase-homologous genes in deep subseafloor sedimentary metagenomes.</title>
        <authorList>
            <person name="Kawai M."/>
            <person name="Futagami T."/>
            <person name="Toyoda A."/>
            <person name="Takaki Y."/>
            <person name="Nishi S."/>
            <person name="Hori S."/>
            <person name="Arai W."/>
            <person name="Tsubouchi T."/>
            <person name="Morono Y."/>
            <person name="Uchiyama I."/>
            <person name="Ito T."/>
            <person name="Fujiyama A."/>
            <person name="Inagaki F."/>
            <person name="Takami H."/>
        </authorList>
    </citation>
    <scope>NUCLEOTIDE SEQUENCE</scope>
    <source>
        <strain evidence="1">Expedition CK06-06</strain>
    </source>
</reference>
<sequence>MKVRHLLVAAALAMMLATHAPSQQGQQQALSKTVEKMQKAVARLDYTISNELLDPQQGSGLAICIDARNGTFLTNDVPIRVRREDLKNFTLTPAGKVEERIEVEFLGSDPETGLSFLKAPKGDWTALRFEDKANLQIGQRVVSVGLLGPNVGNAPYVGSAIVGTHLRLPHHLVMVTSGELTVRTSPV</sequence>
<comment type="caution">
    <text evidence="1">The sequence shown here is derived from an EMBL/GenBank/DDBJ whole genome shotgun (WGS) entry which is preliminary data.</text>
</comment>
<feature type="non-terminal residue" evidence="1">
    <location>
        <position position="187"/>
    </location>
</feature>
<organism evidence="1">
    <name type="scientific">marine sediment metagenome</name>
    <dbReference type="NCBI Taxonomy" id="412755"/>
    <lineage>
        <taxon>unclassified sequences</taxon>
        <taxon>metagenomes</taxon>
        <taxon>ecological metagenomes</taxon>
    </lineage>
</organism>
<dbReference type="InterPro" id="IPR009003">
    <property type="entry name" value="Peptidase_S1_PA"/>
</dbReference>
<gene>
    <name evidence="1" type="ORF">S01H1_49771</name>
</gene>
<name>X0XIU3_9ZZZZ</name>
<dbReference type="AlphaFoldDB" id="X0XIU3"/>
<dbReference type="SUPFAM" id="SSF50494">
    <property type="entry name" value="Trypsin-like serine proteases"/>
    <property type="match status" value="1"/>
</dbReference>
<dbReference type="EMBL" id="BARS01032033">
    <property type="protein sequence ID" value="GAG24891.1"/>
    <property type="molecule type" value="Genomic_DNA"/>
</dbReference>
<dbReference type="Gene3D" id="2.40.10.120">
    <property type="match status" value="1"/>
</dbReference>